<evidence type="ECO:0000313" key="2">
    <source>
        <dbReference type="EMBL" id="AIE91303.1"/>
    </source>
</evidence>
<name>A0A075FJB1_9EURY</name>
<proteinExistence type="predicted"/>
<accession>A0A075FJB1</accession>
<feature type="transmembrane region" description="Helical" evidence="1">
    <location>
        <begin position="359"/>
        <end position="384"/>
    </location>
</feature>
<feature type="transmembrane region" description="Helical" evidence="1">
    <location>
        <begin position="399"/>
        <end position="417"/>
    </location>
</feature>
<feature type="transmembrane region" description="Helical" evidence="1">
    <location>
        <begin position="251"/>
        <end position="270"/>
    </location>
</feature>
<keyword evidence="1" id="KW-0812">Transmembrane</keyword>
<keyword evidence="1" id="KW-0472">Membrane</keyword>
<organism evidence="2">
    <name type="scientific">uncultured marine group II/III euryarchaeote AD1000_116_C08</name>
    <dbReference type="NCBI Taxonomy" id="1457720"/>
    <lineage>
        <taxon>Archaea</taxon>
        <taxon>Methanobacteriati</taxon>
        <taxon>Methanobacteriota</taxon>
        <taxon>environmental samples</taxon>
    </lineage>
</organism>
<reference evidence="2" key="1">
    <citation type="journal article" date="2014" name="Genome Biol. Evol.">
        <title>Pangenome evidence for extensive interdomain horizontal transfer affecting lineage core and shell genes in uncultured planktonic thaumarchaeota and euryarchaeota.</title>
        <authorList>
            <person name="Deschamps P."/>
            <person name="Zivanovic Y."/>
            <person name="Moreira D."/>
            <person name="Rodriguez-Valera F."/>
            <person name="Lopez-Garcia P."/>
        </authorList>
    </citation>
    <scope>NUCLEOTIDE SEQUENCE</scope>
</reference>
<feature type="transmembrane region" description="Helical" evidence="1">
    <location>
        <begin position="151"/>
        <end position="170"/>
    </location>
</feature>
<sequence>MKDSPKLNPFLMERNGRGIWIGLIREIEAVGHFPWLMAEGSDEGTFESRFTKALDSIDGASKKLESTIKRKRENISKEREQVLDGNAKEEVAEGSGTTLEKIREGVGNVGSKISTSVRQSDIPGKASSIGPVAKGFAARLVDMLKQIGTHLPYIIPATVIFQTALWLAYFSEASVSGEIIRPIANGLGDSTRGIAILVSIFGAIGAYLISSTFDSTLNFGEFSIMSEVVDVMVVLLTLSAFLYIIKKFQSLYYLSLVLIGSFVIRMVGVTENSYDLVSISSMAIGMIGFFSAVSVPMFRYRGNRRKKDSEIDTSALLDSVEEIAESSYSETDVDIMGNYMEQAPVTKPRRPSRRSEYELYEWVLLLANLILWPGIVIISVILGSETEVAGSTYNLDDNFIMLLGPLLVTMFFFFMLYKMDANARDGSLYAAEKQSYLAEMEKYLEARTAYLELVTLQAQMKKQHILDGSSEE</sequence>
<protein>
    <submittedName>
        <fullName evidence="2">Uncharacterized protein</fullName>
    </submittedName>
</protein>
<feature type="transmembrane region" description="Helical" evidence="1">
    <location>
        <begin position="191"/>
        <end position="210"/>
    </location>
</feature>
<feature type="transmembrane region" description="Helical" evidence="1">
    <location>
        <begin position="276"/>
        <end position="298"/>
    </location>
</feature>
<feature type="transmembrane region" description="Helical" evidence="1">
    <location>
        <begin position="222"/>
        <end position="244"/>
    </location>
</feature>
<evidence type="ECO:0000256" key="1">
    <source>
        <dbReference type="SAM" id="Phobius"/>
    </source>
</evidence>
<dbReference type="EMBL" id="KF900334">
    <property type="protein sequence ID" value="AIE91303.1"/>
    <property type="molecule type" value="Genomic_DNA"/>
</dbReference>
<dbReference type="AlphaFoldDB" id="A0A075FJB1"/>
<keyword evidence="1" id="KW-1133">Transmembrane helix</keyword>